<dbReference type="Proteomes" id="UP000198393">
    <property type="component" value="Unassembled WGS sequence"/>
</dbReference>
<dbReference type="PANTHER" id="PTHR33507">
    <property type="entry name" value="INNER MEMBRANE PROTEIN YBBJ"/>
    <property type="match status" value="1"/>
</dbReference>
<keyword evidence="1" id="KW-0812">Transmembrane</keyword>
<gene>
    <name evidence="3" type="ORF">SAMN05421640_1826</name>
</gene>
<organism evidence="3 4">
    <name type="scientific">Ekhidna lutea</name>
    <dbReference type="NCBI Taxonomy" id="447679"/>
    <lineage>
        <taxon>Bacteria</taxon>
        <taxon>Pseudomonadati</taxon>
        <taxon>Bacteroidota</taxon>
        <taxon>Cytophagia</taxon>
        <taxon>Cytophagales</taxon>
        <taxon>Reichenbachiellaceae</taxon>
        <taxon>Ekhidna</taxon>
    </lineage>
</organism>
<feature type="transmembrane region" description="Helical" evidence="1">
    <location>
        <begin position="6"/>
        <end position="23"/>
    </location>
</feature>
<feature type="transmembrane region" description="Helical" evidence="1">
    <location>
        <begin position="52"/>
        <end position="73"/>
    </location>
</feature>
<dbReference type="PANTHER" id="PTHR33507:SF3">
    <property type="entry name" value="INNER MEMBRANE PROTEIN YBBJ"/>
    <property type="match status" value="1"/>
</dbReference>
<keyword evidence="1" id="KW-1133">Transmembrane helix</keyword>
<dbReference type="Pfam" id="PF24961">
    <property type="entry name" value="NfeD_membrane"/>
    <property type="match status" value="1"/>
</dbReference>
<dbReference type="AlphaFoldDB" id="A0A239ITJ6"/>
<evidence type="ECO:0000259" key="2">
    <source>
        <dbReference type="Pfam" id="PF24961"/>
    </source>
</evidence>
<dbReference type="InterPro" id="IPR056739">
    <property type="entry name" value="NfeD_membrane"/>
</dbReference>
<dbReference type="GO" id="GO:0005886">
    <property type="term" value="C:plasma membrane"/>
    <property type="evidence" value="ECO:0007669"/>
    <property type="project" value="TreeGrafter"/>
</dbReference>
<protein>
    <submittedName>
        <fullName evidence="3">NfeD-like C-terminal, partner-binding</fullName>
    </submittedName>
</protein>
<accession>A0A239ITJ6</accession>
<name>A0A239ITJ6_EKHLU</name>
<keyword evidence="1" id="KW-0472">Membrane</keyword>
<sequence>MEWFTIISLILVGAFLVIAEILFIPGIFIAGTLGVLCSIYGVYLSFEYFDSTTGTIVLILAVIVNVLSLVLAFRGKTWERFSLQQSHESKVNQDFKHSLKLGDKGRTISTLKPIGKAIFNDVVIEVRSKGNYVDENVEIEIEKIDNTRIFVKPI</sequence>
<reference evidence="3 4" key="1">
    <citation type="submission" date="2017-06" db="EMBL/GenBank/DDBJ databases">
        <authorList>
            <person name="Kim H.J."/>
            <person name="Triplett B.A."/>
        </authorList>
    </citation>
    <scope>NUCLEOTIDE SEQUENCE [LARGE SCALE GENOMIC DNA]</scope>
    <source>
        <strain evidence="3 4">DSM 19307</strain>
    </source>
</reference>
<feature type="domain" description="NfeD integral membrane" evidence="2">
    <location>
        <begin position="7"/>
        <end position="73"/>
    </location>
</feature>
<evidence type="ECO:0000256" key="1">
    <source>
        <dbReference type="SAM" id="Phobius"/>
    </source>
</evidence>
<dbReference type="RefSeq" id="WP_089356561.1">
    <property type="nucleotide sequence ID" value="NZ_FZPD01000003.1"/>
</dbReference>
<evidence type="ECO:0000313" key="3">
    <source>
        <dbReference type="EMBL" id="SNS96950.1"/>
    </source>
</evidence>
<proteinExistence type="predicted"/>
<dbReference type="InterPro" id="IPR052165">
    <property type="entry name" value="Membrane_assoc_protease"/>
</dbReference>
<keyword evidence="4" id="KW-1185">Reference proteome</keyword>
<evidence type="ECO:0000313" key="4">
    <source>
        <dbReference type="Proteomes" id="UP000198393"/>
    </source>
</evidence>
<dbReference type="EMBL" id="FZPD01000003">
    <property type="protein sequence ID" value="SNS96950.1"/>
    <property type="molecule type" value="Genomic_DNA"/>
</dbReference>
<dbReference type="OrthoDB" id="1120520at2"/>